<organism evidence="2 3">
    <name type="scientific">Mogibacterium kristiansenii</name>
    <dbReference type="NCBI Taxonomy" id="2606708"/>
    <lineage>
        <taxon>Bacteria</taxon>
        <taxon>Bacillati</taxon>
        <taxon>Bacillota</taxon>
        <taxon>Clostridia</taxon>
        <taxon>Peptostreptococcales</taxon>
        <taxon>Anaerovoracaceae</taxon>
        <taxon>Mogibacterium</taxon>
    </lineage>
</organism>
<gene>
    <name evidence="2" type="ORF">FYJ65_02225</name>
</gene>
<dbReference type="EMBL" id="VUNA01000003">
    <property type="protein sequence ID" value="MST70164.1"/>
    <property type="molecule type" value="Genomic_DNA"/>
</dbReference>
<feature type="domain" description="Putative Se/S carrier protein-like" evidence="1">
    <location>
        <begin position="6"/>
        <end position="69"/>
    </location>
</feature>
<dbReference type="Proteomes" id="UP000469424">
    <property type="component" value="Unassembled WGS sequence"/>
</dbReference>
<dbReference type="InterPro" id="IPR021778">
    <property type="entry name" value="Se/S_carrier-like"/>
</dbReference>
<dbReference type="Pfam" id="PF11823">
    <property type="entry name" value="Se_S_carrier"/>
    <property type="match status" value="1"/>
</dbReference>
<comment type="caution">
    <text evidence="2">The sequence shown here is derived from an EMBL/GenBank/DDBJ whole genome shotgun (WGS) entry which is preliminary data.</text>
</comment>
<keyword evidence="3" id="KW-1185">Reference proteome</keyword>
<evidence type="ECO:0000313" key="2">
    <source>
        <dbReference type="EMBL" id="MST70164.1"/>
    </source>
</evidence>
<evidence type="ECO:0000259" key="1">
    <source>
        <dbReference type="Pfam" id="PF11823"/>
    </source>
</evidence>
<proteinExistence type="predicted"/>
<reference evidence="2 3" key="1">
    <citation type="submission" date="2019-08" db="EMBL/GenBank/DDBJ databases">
        <title>In-depth cultivation of the pig gut microbiome towards novel bacterial diversity and tailored functional studies.</title>
        <authorList>
            <person name="Wylensek D."/>
            <person name="Hitch T.C.A."/>
            <person name="Clavel T."/>
        </authorList>
    </citation>
    <scope>NUCLEOTIDE SEQUENCE [LARGE SCALE GENOMIC DNA]</scope>
    <source>
        <strain evidence="2 3">WCA-MUC-591-APC-4B</strain>
    </source>
</reference>
<sequence>MTDTFYLYTFESTHGAISTEKLLKPVGCTIMPVPRHISTSCGIAVRVEPEKFDESKKVFLEGTELVPEEYHVYRIEEDKSIKRFDYEPVTL</sequence>
<protein>
    <submittedName>
        <fullName evidence="2">DUF3343 domain-containing protein</fullName>
    </submittedName>
</protein>
<evidence type="ECO:0000313" key="3">
    <source>
        <dbReference type="Proteomes" id="UP000469424"/>
    </source>
</evidence>
<accession>A0A6N7XGZ1</accession>
<dbReference type="RefSeq" id="WP_154553729.1">
    <property type="nucleotide sequence ID" value="NZ_JBJESO010000031.1"/>
</dbReference>
<name>A0A6N7XGZ1_9FIRM</name>
<dbReference type="AlphaFoldDB" id="A0A6N7XGZ1"/>